<dbReference type="Pfam" id="PF13387">
    <property type="entry name" value="Lnb_N"/>
    <property type="match status" value="1"/>
</dbReference>
<evidence type="ECO:0000259" key="3">
    <source>
        <dbReference type="Pfam" id="PF25225"/>
    </source>
</evidence>
<comment type="caution">
    <text evidence="4">The sequence shown here is derived from an EMBL/GenBank/DDBJ whole genome shotgun (WGS) entry which is preliminary data.</text>
</comment>
<protein>
    <submittedName>
        <fullName evidence="4">DUF4105 domain-containing protein</fullName>
    </submittedName>
</protein>
<dbReference type="EMBL" id="JBHRVA010000001">
    <property type="protein sequence ID" value="MFC3301191.1"/>
    <property type="molecule type" value="Genomic_DNA"/>
</dbReference>
<name>A0ABV7MA14_9PROT</name>
<proteinExistence type="predicted"/>
<dbReference type="InterPro" id="IPR057165">
    <property type="entry name" value="DUF7843"/>
</dbReference>
<feature type="domain" description="DUF7840" evidence="2">
    <location>
        <begin position="386"/>
        <end position="596"/>
    </location>
</feature>
<dbReference type="RefSeq" id="WP_189577248.1">
    <property type="nucleotide sequence ID" value="NZ_BMXU01000004.1"/>
</dbReference>
<dbReference type="InterPro" id="IPR025178">
    <property type="entry name" value="Lnb_N"/>
</dbReference>
<accession>A0ABV7MA14</accession>
<dbReference type="Pfam" id="PF25222">
    <property type="entry name" value="DUF7840"/>
    <property type="match status" value="1"/>
</dbReference>
<reference evidence="5" key="1">
    <citation type="journal article" date="2019" name="Int. J. Syst. Evol. Microbiol.">
        <title>The Global Catalogue of Microorganisms (GCM) 10K type strain sequencing project: providing services to taxonomists for standard genome sequencing and annotation.</title>
        <authorList>
            <consortium name="The Broad Institute Genomics Platform"/>
            <consortium name="The Broad Institute Genome Sequencing Center for Infectious Disease"/>
            <person name="Wu L."/>
            <person name="Ma J."/>
        </authorList>
    </citation>
    <scope>NUCLEOTIDE SEQUENCE [LARGE SCALE GENOMIC DNA]</scope>
    <source>
        <strain evidence="5">KCTC 22245</strain>
    </source>
</reference>
<sequence length="603" mass="66413">MSGAARAELAASAADITRISESEEWRILGRWKRGAFGGVKSDIISDGFFLAEDGRKNPEAELRATLAGLAAPMTEQPEAHVLCRYPGRATFLRQQGLAVADPLDQCPAFSEFLDGGATDSVSVLFISGYLSNPGSAFGHLLMRFHSAGDDEPVENVLDRAINYGAASSEDDALLPYLVKGLFGGYQSTYSTIQFYHQAQRYREIELRTIWQYRLDLTPEETRLVTAHVYELLKSENRYYFMRQNCAYRIAETLELVVDRDLVPNTKLWVTPIDVFHQLTGDEADGGDEIADFKRLASRETLFLEGYRALEADGRAFVDRVIAAPDVSVRATLAQAPLDDPSAAYNVLLDHYAYAADTPEEDARLEEVTIERFKLPPSTAPVPERQVPPHTGQRPSLVQVSALANDTLGEGTELRIRPAYFDFLSATVGTVPYSELAMADTRLVIRDGKVDLRSLEAVRVTNLSPRTADAPDAGGLAWRVRFGAEDRDLACDQCLLGYGEFGVGKAYELAEGVALYGLVSGRIEAGRHSESLAHIRPAAGFVINRRAAAFQIEGGILQGLDEDDESRLFGKAELRLGAGQRWDVRVSTAYDEALETAFSLGFYW</sequence>
<evidence type="ECO:0000313" key="4">
    <source>
        <dbReference type="EMBL" id="MFC3301191.1"/>
    </source>
</evidence>
<dbReference type="Proteomes" id="UP001595607">
    <property type="component" value="Unassembled WGS sequence"/>
</dbReference>
<organism evidence="4 5">
    <name type="scientific">Parvularcula lutaonensis</name>
    <dbReference type="NCBI Taxonomy" id="491923"/>
    <lineage>
        <taxon>Bacteria</taxon>
        <taxon>Pseudomonadati</taxon>
        <taxon>Pseudomonadota</taxon>
        <taxon>Alphaproteobacteria</taxon>
        <taxon>Parvularculales</taxon>
        <taxon>Parvularculaceae</taxon>
        <taxon>Parvularcula</taxon>
    </lineage>
</organism>
<evidence type="ECO:0000313" key="5">
    <source>
        <dbReference type="Proteomes" id="UP001595607"/>
    </source>
</evidence>
<gene>
    <name evidence="4" type="ORF">ACFONP_00415</name>
</gene>
<dbReference type="InterPro" id="IPR057162">
    <property type="entry name" value="DUF7840"/>
</dbReference>
<feature type="domain" description="Lnb N-terminal periplasmic" evidence="1">
    <location>
        <begin position="117"/>
        <end position="278"/>
    </location>
</feature>
<evidence type="ECO:0000259" key="2">
    <source>
        <dbReference type="Pfam" id="PF25222"/>
    </source>
</evidence>
<keyword evidence="5" id="KW-1185">Reference proteome</keyword>
<feature type="domain" description="DUF7843" evidence="3">
    <location>
        <begin position="18"/>
        <end position="95"/>
    </location>
</feature>
<evidence type="ECO:0000259" key="1">
    <source>
        <dbReference type="Pfam" id="PF13387"/>
    </source>
</evidence>
<dbReference type="Pfam" id="PF25225">
    <property type="entry name" value="DUF7843"/>
    <property type="match status" value="1"/>
</dbReference>